<dbReference type="InterPro" id="IPR006440">
    <property type="entry name" value="Doc"/>
</dbReference>
<proteinExistence type="predicted"/>
<evidence type="ECO:0000259" key="1">
    <source>
        <dbReference type="Pfam" id="PF02661"/>
    </source>
</evidence>
<dbReference type="InterPro" id="IPR053737">
    <property type="entry name" value="Type_II_TA_Toxin"/>
</dbReference>
<reference evidence="2 3" key="1">
    <citation type="journal article" date="2009" name="Stand. Genomic Sci.">
        <title>Complete genome sequence of Stackebrandtia nassauensis type strain (LLR-40K-21).</title>
        <authorList>
            <person name="Munk C."/>
            <person name="Lapidus A."/>
            <person name="Copeland A."/>
            <person name="Jando M."/>
            <person name="Mayilraj S."/>
            <person name="Glavina Del Rio T."/>
            <person name="Nolan M."/>
            <person name="Chen F."/>
            <person name="Lucas S."/>
            <person name="Tice H."/>
            <person name="Cheng J.F."/>
            <person name="Han C."/>
            <person name="Detter J.C."/>
            <person name="Bruce D."/>
            <person name="Goodwin L."/>
            <person name="Chain P."/>
            <person name="Pitluck S."/>
            <person name="Goker M."/>
            <person name="Ovchinikova G."/>
            <person name="Pati A."/>
            <person name="Ivanova N."/>
            <person name="Mavromatis K."/>
            <person name="Chen A."/>
            <person name="Palaniappan K."/>
            <person name="Land M."/>
            <person name="Hauser L."/>
            <person name="Chang Y.J."/>
            <person name="Jeffries C.D."/>
            <person name="Bristow J."/>
            <person name="Eisen J.A."/>
            <person name="Markowitz V."/>
            <person name="Hugenholtz P."/>
            <person name="Kyrpides N.C."/>
            <person name="Klenk H.P."/>
        </authorList>
    </citation>
    <scope>NUCLEOTIDE SEQUENCE [LARGE SCALE GENOMIC DNA]</scope>
    <source>
        <strain evidence="3">DSM 44728 / CIP 108903 / NRRL B-16338 / NBRC 102104 / LLR-40K-21</strain>
    </source>
</reference>
<feature type="domain" description="Fido" evidence="1">
    <location>
        <begin position="4"/>
        <end position="82"/>
    </location>
</feature>
<dbReference type="eggNOG" id="COG3654">
    <property type="taxonomic scope" value="Bacteria"/>
</dbReference>
<accession>D3Q3T1</accession>
<organism evidence="2 3">
    <name type="scientific">Stackebrandtia nassauensis (strain DSM 44728 / CIP 108903 / NRRL B-16338 / NBRC 102104 / LLR-40K-21)</name>
    <dbReference type="NCBI Taxonomy" id="446470"/>
    <lineage>
        <taxon>Bacteria</taxon>
        <taxon>Bacillati</taxon>
        <taxon>Actinomycetota</taxon>
        <taxon>Actinomycetes</taxon>
        <taxon>Glycomycetales</taxon>
        <taxon>Glycomycetaceae</taxon>
        <taxon>Stackebrandtia</taxon>
    </lineage>
</organism>
<keyword evidence="3" id="KW-1185">Reference proteome</keyword>
<dbReference type="Pfam" id="PF02661">
    <property type="entry name" value="Fic"/>
    <property type="match status" value="1"/>
</dbReference>
<dbReference type="Gene3D" id="1.20.120.1870">
    <property type="entry name" value="Fic/DOC protein, Fido domain"/>
    <property type="match status" value="1"/>
</dbReference>
<dbReference type="GO" id="GO:0016301">
    <property type="term" value="F:kinase activity"/>
    <property type="evidence" value="ECO:0007669"/>
    <property type="project" value="InterPro"/>
</dbReference>
<evidence type="ECO:0000313" key="3">
    <source>
        <dbReference type="Proteomes" id="UP000000844"/>
    </source>
</evidence>
<dbReference type="OrthoDB" id="9802752at2"/>
<protein>
    <submittedName>
        <fullName evidence="2">Death-on-curing family protein</fullName>
    </submittedName>
</protein>
<dbReference type="RefSeq" id="WP_013019569.1">
    <property type="nucleotide sequence ID" value="NC_013947.1"/>
</dbReference>
<name>D3Q3T1_STANL</name>
<dbReference type="PANTHER" id="PTHR39426">
    <property type="entry name" value="HOMOLOGY TO DEATH-ON-CURING PROTEIN OF PHAGE P1"/>
    <property type="match status" value="1"/>
</dbReference>
<dbReference type="AlphaFoldDB" id="D3Q3T1"/>
<dbReference type="STRING" id="446470.Snas_4351"/>
<dbReference type="KEGG" id="sna:Snas_4351"/>
<dbReference type="EMBL" id="CP001778">
    <property type="protein sequence ID" value="ADD43998.1"/>
    <property type="molecule type" value="Genomic_DNA"/>
</dbReference>
<dbReference type="Proteomes" id="UP000000844">
    <property type="component" value="Chromosome"/>
</dbReference>
<dbReference type="NCBIfam" id="TIGR01550">
    <property type="entry name" value="DOC_P1"/>
    <property type="match status" value="1"/>
</dbReference>
<evidence type="ECO:0000313" key="2">
    <source>
        <dbReference type="EMBL" id="ADD43998.1"/>
    </source>
</evidence>
<dbReference type="InterPro" id="IPR003812">
    <property type="entry name" value="Fido"/>
</dbReference>
<gene>
    <name evidence="2" type="ordered locus">Snas_4351</name>
</gene>
<dbReference type="PANTHER" id="PTHR39426:SF1">
    <property type="entry name" value="HOMOLOGY TO DEATH-ON-CURING PROTEIN OF PHAGE P1"/>
    <property type="match status" value="1"/>
</dbReference>
<sequence>MTKYLDIRDLTHIASRLLDCDEPPVRDWGMLESAAMRPRATVFGTEAYPALHDKVAALIHSIARNRALVDGNKRLAFMAGYMMYGLNGYDLIPPSVDEGEAFIVGIARGDLEVPEIAATQSRWVRRQSL</sequence>
<dbReference type="HOGENOM" id="CLU_115697_5_1_11"/>